<comment type="subunit">
    <text evidence="1">The basic unit is a heterodimer which dimerizes to form tetramers. The heterotetramers trimerize; 6 large subunits form a core ring with 6 small subunits projecting outwards.</text>
</comment>
<dbReference type="STRING" id="1758178.GCA_001550095_03501"/>
<comment type="cofactor">
    <cofactor evidence="1">
        <name>adenosylcob(III)alamin</name>
        <dbReference type="ChEBI" id="CHEBI:18408"/>
    </cofactor>
    <text evidence="1">Binds between the large and small subunits.</text>
</comment>
<dbReference type="InterPro" id="IPR013785">
    <property type="entry name" value="Aldolase_TIM"/>
</dbReference>
<keyword evidence="1" id="KW-0846">Cobalamin</keyword>
<dbReference type="Gene3D" id="1.10.220.70">
    <property type="entry name" value="lyase"/>
    <property type="match status" value="1"/>
</dbReference>
<dbReference type="InterPro" id="IPR044941">
    <property type="entry name" value="EutB_N_sf"/>
</dbReference>
<sequence>MPIYRTTLGGEVFRFSNLAEVMAKATPARSGDALAGLIATSDVERVAAQMVLADLPLKTFLEELLVPYEEDEVTRLIFDTHDAAAFAPVSHMSVGQFRDWLLSDAATPTALKALAPGLMPEMAAAVSKIMRNRDLIAVARKITVVTAFRSTLGLEGRIGSRLQPNHPADDLKGIVASTLDGLSYAVGDAVIGINPATDNIPTAMTLISMLDDLRGRYDIPTQSCVLTHVTNSIEIINRGAPLDLVFQSVAGTEAANEGFGVTLSILKESHDAALSLNRGTMGQNVMYFETGQGSALSADAHHGIDQQTVEARAYAVCRAFDPLIVNTVVGFIGPEYLYDGKEIIRAGLEDVFCGKLLGLPMGCDVCYTNHAEADQNDMDVLMTLLANARAQFLIGVPGADDIMLNYQSLSFHDIAYLRNSLGLKAAPEFEAWLTAMGLVSETGHLLQSDLGAARLLEAAQ</sequence>
<dbReference type="UniPathway" id="UPA00560"/>
<name>A0A291G7R8_9RHOB</name>
<feature type="binding site" evidence="1">
    <location>
        <position position="289"/>
    </location>
    <ligand>
        <name>substrate</name>
    </ligand>
</feature>
<evidence type="ECO:0000313" key="3">
    <source>
        <dbReference type="Proteomes" id="UP000217935"/>
    </source>
</evidence>
<feature type="binding site" evidence="1">
    <location>
        <position position="195"/>
    </location>
    <ligand>
        <name>adenosylcob(III)alamin</name>
        <dbReference type="ChEBI" id="CHEBI:18408"/>
    </ligand>
</feature>
<dbReference type="InterPro" id="IPR010628">
    <property type="entry name" value="EutB"/>
</dbReference>
<dbReference type="AlphaFoldDB" id="A0A291G7R8"/>
<dbReference type="PANTHER" id="PTHR39329:SF1">
    <property type="entry name" value="ETHANOLAMINE AMMONIA-LYASE LARGE SUBUNIT"/>
    <property type="match status" value="1"/>
</dbReference>
<evidence type="ECO:0000313" key="2">
    <source>
        <dbReference type="EMBL" id="ATG46211.1"/>
    </source>
</evidence>
<dbReference type="GO" id="GO:0006520">
    <property type="term" value="P:amino acid metabolic process"/>
    <property type="evidence" value="ECO:0007669"/>
    <property type="project" value="InterPro"/>
</dbReference>
<dbReference type="OrthoDB" id="9770909at2"/>
<organism evidence="2 3">
    <name type="scientific">Celeribacter ethanolicus</name>
    <dbReference type="NCBI Taxonomy" id="1758178"/>
    <lineage>
        <taxon>Bacteria</taxon>
        <taxon>Pseudomonadati</taxon>
        <taxon>Pseudomonadota</taxon>
        <taxon>Alphaproteobacteria</taxon>
        <taxon>Rhodobacterales</taxon>
        <taxon>Roseobacteraceae</taxon>
        <taxon>Celeribacter</taxon>
    </lineage>
</organism>
<gene>
    <name evidence="1" type="primary">eutB</name>
    <name evidence="2" type="ORF">CEW89_00670</name>
</gene>
<dbReference type="GO" id="GO:0046336">
    <property type="term" value="P:ethanolamine catabolic process"/>
    <property type="evidence" value="ECO:0007669"/>
    <property type="project" value="UniProtKB-UniRule"/>
</dbReference>
<dbReference type="Pfam" id="PF06751">
    <property type="entry name" value="EutB"/>
    <property type="match status" value="1"/>
</dbReference>
<dbReference type="HAMAP" id="MF_00861">
    <property type="entry name" value="EutB"/>
    <property type="match status" value="1"/>
</dbReference>
<dbReference type="PANTHER" id="PTHR39329">
    <property type="entry name" value="ETHANOLAMINE AMMONIA-LYASE HEAVY CHAIN"/>
    <property type="match status" value="1"/>
</dbReference>
<dbReference type="PIRSF" id="PIRSF018788">
    <property type="entry name" value="EutB"/>
    <property type="match status" value="1"/>
</dbReference>
<dbReference type="EC" id="4.3.1.7" evidence="1"/>
<feature type="binding site" evidence="1">
    <location>
        <position position="297"/>
    </location>
    <ligand>
        <name>adenosylcob(III)alamin</name>
        <dbReference type="ChEBI" id="CHEBI:18408"/>
    </ligand>
</feature>
<comment type="subcellular location">
    <subcellularLocation>
        <location evidence="1">Bacterial microcompartment</location>
    </subcellularLocation>
</comment>
<dbReference type="EMBL" id="CP022196">
    <property type="protein sequence ID" value="ATG46211.1"/>
    <property type="molecule type" value="Genomic_DNA"/>
</dbReference>
<evidence type="ECO:0000256" key="1">
    <source>
        <dbReference type="HAMAP-Rule" id="MF_00861"/>
    </source>
</evidence>
<feature type="binding site" evidence="1">
    <location>
        <position position="194"/>
    </location>
    <ligand>
        <name>substrate</name>
    </ligand>
</feature>
<feature type="binding site" evidence="1">
    <location>
        <position position="247"/>
    </location>
    <ligand>
        <name>adenosylcob(III)alamin</name>
        <dbReference type="ChEBI" id="CHEBI:18408"/>
    </ligand>
</feature>
<dbReference type="GO" id="GO:0031471">
    <property type="term" value="C:ethanolamine degradation polyhedral organelle"/>
    <property type="evidence" value="ECO:0007669"/>
    <property type="project" value="UniProtKB-UniRule"/>
</dbReference>
<dbReference type="RefSeq" id="WP_096804528.1">
    <property type="nucleotide sequence ID" value="NZ_CP022196.1"/>
</dbReference>
<dbReference type="GO" id="GO:0008851">
    <property type="term" value="F:ethanolamine ammonia-lyase activity"/>
    <property type="evidence" value="ECO:0007669"/>
    <property type="project" value="UniProtKB-UniRule"/>
</dbReference>
<comment type="function">
    <text evidence="1">Catalyzes the deamination of various vicinal amino-alcohols to oxo compounds. Allows this organism to utilize ethanolamine as the sole source of nitrogen and carbon in the presence of vitamin B12.</text>
</comment>
<protein>
    <recommendedName>
        <fullName evidence="1">Ethanolamine ammonia-lyase large subunit</fullName>
        <shortName evidence="1">EAL large subunit</shortName>
        <ecNumber evidence="1">4.3.1.7</ecNumber>
    </recommendedName>
</protein>
<comment type="pathway">
    <text evidence="1">Amine and polyamine degradation; ethanolamine degradation.</text>
</comment>
<dbReference type="GO" id="GO:0031419">
    <property type="term" value="F:cobalamin binding"/>
    <property type="evidence" value="ECO:0007669"/>
    <property type="project" value="UniProtKB-UniRule"/>
</dbReference>
<comment type="catalytic activity">
    <reaction evidence="1">
        <text>ethanolamine = acetaldehyde + NH4(+)</text>
        <dbReference type="Rhea" id="RHEA:15313"/>
        <dbReference type="ChEBI" id="CHEBI:15343"/>
        <dbReference type="ChEBI" id="CHEBI:28938"/>
        <dbReference type="ChEBI" id="CHEBI:57603"/>
        <dbReference type="EC" id="4.3.1.7"/>
    </reaction>
</comment>
<feature type="binding site" evidence="1">
    <location>
        <begin position="161"/>
        <end position="163"/>
    </location>
    <ligand>
        <name>substrate</name>
    </ligand>
</feature>
<keyword evidence="1 2" id="KW-0456">Lyase</keyword>
<dbReference type="InterPro" id="IPR044939">
    <property type="entry name" value="EutB_dom_2_sf"/>
</dbReference>
<dbReference type="GO" id="GO:0009350">
    <property type="term" value="C:ethanolamine ammonia-lyase complex"/>
    <property type="evidence" value="ECO:0007669"/>
    <property type="project" value="UniProtKB-UniRule"/>
</dbReference>
<keyword evidence="3" id="KW-1185">Reference proteome</keyword>
<comment type="similarity">
    <text evidence="1">Belongs to the EutB family.</text>
</comment>
<keyword evidence="1" id="KW-1283">Bacterial microcompartment</keyword>
<dbReference type="Gene3D" id="2.30.170.30">
    <property type="entry name" value="ethanolamine ammonia-lyase heavy chain domain like"/>
    <property type="match status" value="1"/>
</dbReference>
<dbReference type="Gene3D" id="3.20.20.70">
    <property type="entry name" value="Aldolase class I"/>
    <property type="match status" value="1"/>
</dbReference>
<dbReference type="GO" id="GO:0005829">
    <property type="term" value="C:cytosol"/>
    <property type="evidence" value="ECO:0007669"/>
    <property type="project" value="TreeGrafter"/>
</dbReference>
<dbReference type="NCBIfam" id="NF011649">
    <property type="entry name" value="PRK15067.1"/>
    <property type="match status" value="1"/>
</dbReference>
<keyword evidence="1" id="KW-0170">Cobalt</keyword>
<dbReference type="Proteomes" id="UP000217935">
    <property type="component" value="Chromosome"/>
</dbReference>
<reference evidence="2 3" key="1">
    <citation type="submission" date="2017-06" db="EMBL/GenBank/DDBJ databases">
        <title>Celeribacter sp. TSPH2 complete genome sequence.</title>
        <authorList>
            <person name="Woo J.-H."/>
            <person name="Kim H.-S."/>
        </authorList>
    </citation>
    <scope>NUCLEOTIDE SEQUENCE [LARGE SCALE GENOMIC DNA]</scope>
    <source>
        <strain evidence="2 3">TSPH2</strain>
    </source>
</reference>
<proteinExistence type="inferred from homology"/>
<feature type="binding site" evidence="1">
    <location>
        <position position="364"/>
    </location>
    <ligand>
        <name>substrate</name>
    </ligand>
</feature>
<dbReference type="KEGG" id="ceh:CEW89_00670"/>
<accession>A0A291G7R8</accession>
<feature type="binding site" evidence="1">
    <location>
        <position position="403"/>
    </location>
    <ligand>
        <name>adenosylcob(III)alamin</name>
        <dbReference type="ChEBI" id="CHEBI:18408"/>
    </ligand>
</feature>